<keyword evidence="3" id="KW-1185">Reference proteome</keyword>
<feature type="region of interest" description="Disordered" evidence="1">
    <location>
        <begin position="1"/>
        <end position="32"/>
    </location>
</feature>
<proteinExistence type="predicted"/>
<evidence type="ECO:0000313" key="2">
    <source>
        <dbReference type="EMBL" id="KAG8465911.1"/>
    </source>
</evidence>
<dbReference type="EMBL" id="JAGTXO010000009">
    <property type="protein sequence ID" value="KAG8465911.1"/>
    <property type="molecule type" value="Genomic_DNA"/>
</dbReference>
<reference evidence="2" key="1">
    <citation type="submission" date="2021-05" db="EMBL/GenBank/DDBJ databases">
        <title>The genome of the haptophyte Pavlova lutheri (Diacronema luteri, Pavlovales) - a model for lipid biosynthesis in eukaryotic algae.</title>
        <authorList>
            <person name="Hulatt C.J."/>
            <person name="Posewitz M.C."/>
        </authorList>
    </citation>
    <scope>NUCLEOTIDE SEQUENCE</scope>
    <source>
        <strain evidence="2">NIVA-4/92</strain>
    </source>
</reference>
<dbReference type="AlphaFoldDB" id="A0A8J5XC08"/>
<accession>A0A8J5XC08</accession>
<name>A0A8J5XC08_DIALT</name>
<gene>
    <name evidence="2" type="ORF">KFE25_005481</name>
</gene>
<dbReference type="Proteomes" id="UP000751190">
    <property type="component" value="Unassembled WGS sequence"/>
</dbReference>
<feature type="compositionally biased region" description="Low complexity" evidence="1">
    <location>
        <begin position="15"/>
        <end position="27"/>
    </location>
</feature>
<evidence type="ECO:0000313" key="3">
    <source>
        <dbReference type="Proteomes" id="UP000751190"/>
    </source>
</evidence>
<organism evidence="2 3">
    <name type="scientific">Diacronema lutheri</name>
    <name type="common">Unicellular marine alga</name>
    <name type="synonym">Monochrysis lutheri</name>
    <dbReference type="NCBI Taxonomy" id="2081491"/>
    <lineage>
        <taxon>Eukaryota</taxon>
        <taxon>Haptista</taxon>
        <taxon>Haptophyta</taxon>
        <taxon>Pavlovophyceae</taxon>
        <taxon>Pavlovales</taxon>
        <taxon>Pavlovaceae</taxon>
        <taxon>Diacronema</taxon>
    </lineage>
</organism>
<sequence>MAEEENPFKPKHSLPAGEPEPAVAPAPSGGKTVDEIKAEKAAKLAEEEAKAKAALAAAAAEYSKEKKPGGEAVLDEMTPAKTTLKKK</sequence>
<protein>
    <submittedName>
        <fullName evidence="2">Uncharacterized protein</fullName>
    </submittedName>
</protein>
<evidence type="ECO:0000256" key="1">
    <source>
        <dbReference type="SAM" id="MobiDB-lite"/>
    </source>
</evidence>
<comment type="caution">
    <text evidence="2">The sequence shown here is derived from an EMBL/GenBank/DDBJ whole genome shotgun (WGS) entry which is preliminary data.</text>
</comment>
<feature type="region of interest" description="Disordered" evidence="1">
    <location>
        <begin position="62"/>
        <end position="87"/>
    </location>
</feature>